<dbReference type="RefSeq" id="WP_145905371.1">
    <property type="nucleotide sequence ID" value="NZ_BAAAMZ010000011.1"/>
</dbReference>
<dbReference type="Pfam" id="PF00392">
    <property type="entry name" value="GntR"/>
    <property type="match status" value="1"/>
</dbReference>
<evidence type="ECO:0000256" key="2">
    <source>
        <dbReference type="ARBA" id="ARBA00022898"/>
    </source>
</evidence>
<reference evidence="8 9" key="1">
    <citation type="submission" date="2019-06" db="EMBL/GenBank/DDBJ databases">
        <title>Sequencing the genomes of 1000 actinobacteria strains.</title>
        <authorList>
            <person name="Klenk H.-P."/>
        </authorList>
    </citation>
    <scope>NUCLEOTIDE SEQUENCE [LARGE SCALE GENOMIC DNA]</scope>
    <source>
        <strain evidence="8 9">DSM 44826</strain>
    </source>
</reference>
<dbReference type="PRINTS" id="PR00035">
    <property type="entry name" value="HTHGNTR"/>
</dbReference>
<dbReference type="PANTHER" id="PTHR46577">
    <property type="entry name" value="HTH-TYPE TRANSCRIPTIONAL REGULATORY PROTEIN GABR"/>
    <property type="match status" value="1"/>
</dbReference>
<dbReference type="CDD" id="cd07377">
    <property type="entry name" value="WHTH_GntR"/>
    <property type="match status" value="1"/>
</dbReference>
<dbReference type="GO" id="GO:0003677">
    <property type="term" value="F:DNA binding"/>
    <property type="evidence" value="ECO:0007669"/>
    <property type="project" value="UniProtKB-KW"/>
</dbReference>
<dbReference type="InterPro" id="IPR004839">
    <property type="entry name" value="Aminotransferase_I/II_large"/>
</dbReference>
<evidence type="ECO:0000313" key="9">
    <source>
        <dbReference type="Proteomes" id="UP000317940"/>
    </source>
</evidence>
<dbReference type="OrthoDB" id="199743at2"/>
<evidence type="ECO:0000256" key="3">
    <source>
        <dbReference type="ARBA" id="ARBA00023015"/>
    </source>
</evidence>
<comment type="caution">
    <text evidence="8">The sequence shown here is derived from an EMBL/GenBank/DDBJ whole genome shotgun (WGS) entry which is preliminary data.</text>
</comment>
<evidence type="ECO:0000256" key="1">
    <source>
        <dbReference type="ARBA" id="ARBA00005384"/>
    </source>
</evidence>
<proteinExistence type="inferred from homology"/>
<dbReference type="GO" id="GO:0003700">
    <property type="term" value="F:DNA-binding transcription factor activity"/>
    <property type="evidence" value="ECO:0007669"/>
    <property type="project" value="InterPro"/>
</dbReference>
<evidence type="ECO:0000259" key="7">
    <source>
        <dbReference type="PROSITE" id="PS50949"/>
    </source>
</evidence>
<keyword evidence="2" id="KW-0663">Pyridoxal phosphate</keyword>
<dbReference type="AlphaFoldDB" id="A0A561UI55"/>
<keyword evidence="5" id="KW-0804">Transcription</keyword>
<keyword evidence="9" id="KW-1185">Reference proteome</keyword>
<evidence type="ECO:0000313" key="8">
    <source>
        <dbReference type="EMBL" id="TWF99039.1"/>
    </source>
</evidence>
<dbReference type="PANTHER" id="PTHR46577:SF1">
    <property type="entry name" value="HTH-TYPE TRANSCRIPTIONAL REGULATORY PROTEIN GABR"/>
    <property type="match status" value="1"/>
</dbReference>
<evidence type="ECO:0000256" key="4">
    <source>
        <dbReference type="ARBA" id="ARBA00023125"/>
    </source>
</evidence>
<dbReference type="SMART" id="SM00345">
    <property type="entry name" value="HTH_GNTR"/>
    <property type="match status" value="1"/>
</dbReference>
<dbReference type="PROSITE" id="PS50949">
    <property type="entry name" value="HTH_GNTR"/>
    <property type="match status" value="1"/>
</dbReference>
<dbReference type="InterPro" id="IPR000524">
    <property type="entry name" value="Tscrpt_reg_HTH_GntR"/>
</dbReference>
<evidence type="ECO:0000256" key="5">
    <source>
        <dbReference type="ARBA" id="ARBA00023163"/>
    </source>
</evidence>
<feature type="domain" description="HTH gntR-type" evidence="7">
    <location>
        <begin position="25"/>
        <end position="93"/>
    </location>
</feature>
<organism evidence="8 9">
    <name type="scientific">Kitasatospora viridis</name>
    <dbReference type="NCBI Taxonomy" id="281105"/>
    <lineage>
        <taxon>Bacteria</taxon>
        <taxon>Bacillati</taxon>
        <taxon>Actinomycetota</taxon>
        <taxon>Actinomycetes</taxon>
        <taxon>Kitasatosporales</taxon>
        <taxon>Streptomycetaceae</taxon>
        <taxon>Kitasatospora</taxon>
    </lineage>
</organism>
<dbReference type="GO" id="GO:0030170">
    <property type="term" value="F:pyridoxal phosphate binding"/>
    <property type="evidence" value="ECO:0007669"/>
    <property type="project" value="InterPro"/>
</dbReference>
<sequence>MDQDLGWWVRIALDGWQRRSGPRYRRLAEALAGALGVALRQRELAPGDRLPPERVLADALALSRGTVVRAYEELAAAGVVERRQGAGTYVRPRPAWTSDGPTFGYPFGPDVGAGGAGGAGGGGAGGAGDGGDGGDGGEAGVDGSASEVELIDLSLPVPAATGHLPQIGPLPSLEDYGHGVHPAGLPELRAALAHYLTERQLLPTTPDQLIVTSGSQQALALLAGALLGPGRAVVTGCPTRPGLAELAADRQARLVGVPLGPGQRLDPAAVERAARRSPGAVVQFDAALHRLAGPARGELVAAARRCSAVLVEDLSQVVRAVEPPLAALDPAVVAVGSLSATFWAGLRIGWLRAPRPLHDQLLRLRRAADLAPSVPAQLLACALLRAADPAWYRSLERALTERRELVRRLLAEQLPAWRPEPLPDGPVGAVGAPSGCAPEGPALWVRLPVAETGTFAHLAETRFGVRTTPGALACADGRHLDALRLGCAQSPGTLEAAVDRLRAAWEEHSRRLAASP</sequence>
<dbReference type="CDD" id="cd00609">
    <property type="entry name" value="AAT_like"/>
    <property type="match status" value="1"/>
</dbReference>
<gene>
    <name evidence="8" type="ORF">FHX73_112875</name>
</gene>
<dbReference type="InterPro" id="IPR015421">
    <property type="entry name" value="PyrdxlP-dep_Trfase_major"/>
</dbReference>
<dbReference type="Proteomes" id="UP000317940">
    <property type="component" value="Unassembled WGS sequence"/>
</dbReference>
<dbReference type="InterPro" id="IPR015424">
    <property type="entry name" value="PyrdxlP-dep_Trfase"/>
</dbReference>
<dbReference type="Gene3D" id="1.10.10.10">
    <property type="entry name" value="Winged helix-like DNA-binding domain superfamily/Winged helix DNA-binding domain"/>
    <property type="match status" value="1"/>
</dbReference>
<dbReference type="SUPFAM" id="SSF46785">
    <property type="entry name" value="Winged helix' DNA-binding domain"/>
    <property type="match status" value="1"/>
</dbReference>
<dbReference type="InterPro" id="IPR036388">
    <property type="entry name" value="WH-like_DNA-bd_sf"/>
</dbReference>
<comment type="similarity">
    <text evidence="1">In the C-terminal section; belongs to the class-I pyridoxal-phosphate-dependent aminotransferase family.</text>
</comment>
<dbReference type="EMBL" id="VIWT01000001">
    <property type="protein sequence ID" value="TWF99039.1"/>
    <property type="molecule type" value="Genomic_DNA"/>
</dbReference>
<protein>
    <submittedName>
        <fullName evidence="8">DNA-binding transcriptional MocR family regulator</fullName>
    </submittedName>
</protein>
<keyword evidence="4 8" id="KW-0238">DNA-binding</keyword>
<feature type="compositionally biased region" description="Gly residues" evidence="6">
    <location>
        <begin position="116"/>
        <end position="140"/>
    </location>
</feature>
<feature type="region of interest" description="Disordered" evidence="6">
    <location>
        <begin position="116"/>
        <end position="142"/>
    </location>
</feature>
<accession>A0A561UI55</accession>
<dbReference type="InterPro" id="IPR036390">
    <property type="entry name" value="WH_DNA-bd_sf"/>
</dbReference>
<dbReference type="InterPro" id="IPR051446">
    <property type="entry name" value="HTH_trans_reg/aminotransferase"/>
</dbReference>
<dbReference type="Pfam" id="PF00155">
    <property type="entry name" value="Aminotran_1_2"/>
    <property type="match status" value="1"/>
</dbReference>
<keyword evidence="3" id="KW-0805">Transcription regulation</keyword>
<dbReference type="SUPFAM" id="SSF53383">
    <property type="entry name" value="PLP-dependent transferases"/>
    <property type="match status" value="1"/>
</dbReference>
<dbReference type="Gene3D" id="3.40.640.10">
    <property type="entry name" value="Type I PLP-dependent aspartate aminotransferase-like (Major domain)"/>
    <property type="match status" value="1"/>
</dbReference>
<evidence type="ECO:0000256" key="6">
    <source>
        <dbReference type="SAM" id="MobiDB-lite"/>
    </source>
</evidence>
<name>A0A561UI55_9ACTN</name>